<sequence length="777" mass="84054">MHAKHRNGPGNGHRSNTMGMGGAAAASRIPPEGSIRGYRMHNSEYRNYNRGGYGNGGYSKPYQPPLPPQRGTDVFMEAGRMAAEYLVSKGMLPPNALSGKWQGDGLKNLVGNFQGYKSNEAEKIQTSVDGRASAHSRLGNAGMDVAPGRRKYSDEYNSMGSRSSIRGMERGRKRSESFKIYGSEVSRELGKSGSLAEKIRTYPGAEVDSDTSVGHYSEQPLGKDGNCEMHGSSPDEIAQEIESETQIVSGLEKRNLVEDADVSTSVLSNGKCLASDANTEATKKSDDESELIKAVNSDNETQQNDEKKEVASFGVEDTLVSEDHVDLVKQCKFANVPTKARSSLTMKGLTKTDLKPMKEEESISKRQPVEDTGVHSIDVGIGNSAGNAATHQNHELKSLQSDDPTSKKEMNIICSTRSAPSLRSESFAERSLYKEQQPDEGMSGFGRSKSMLMERGEKRAIDCNHDGKEDFKKLRQWVPLQDAQSNSSAPISSSTENKPLSQEPSTSQGSHLAPCPDQSSLDISLLSKDNADSSEFMQEKQLFPSSFKTCDLNLVGGCDVNESHDAGPLLVFPSITQSGKAATSIDVDLSMSNNGNMSNKTGKHSVNEKDIEVIDLEKESAHDDKTYGTSDRRGDTVFTDLDGLPTNVHNANGMPDVQDGYGLMISELLGSDSPNCSSVPTDLNSLHNHMGLPNEELKRSGNNLVNLLKITRIKGTMIGHTGSLGAAITGLREAILSMARALISNVGHSPRRAQLLLSCRSLVLDVSLSVDQVIQLQ</sequence>
<feature type="compositionally biased region" description="Low complexity" evidence="1">
    <location>
        <begin position="485"/>
        <end position="494"/>
    </location>
</feature>
<dbReference type="PANTHER" id="PTHR36056">
    <property type="entry name" value="PROTEIN, PUTATIVE-RELATED"/>
    <property type="match status" value="1"/>
</dbReference>
<feature type="compositionally biased region" description="Basic and acidic residues" evidence="1">
    <location>
        <begin position="426"/>
        <end position="437"/>
    </location>
</feature>
<keyword evidence="3" id="KW-1185">Reference proteome</keyword>
<reference evidence="2" key="2">
    <citation type="submission" date="2020-08" db="EMBL/GenBank/DDBJ databases">
        <title>Plant Genome Project.</title>
        <authorList>
            <person name="Zhang R.-G."/>
        </authorList>
    </citation>
    <scope>NUCLEOTIDE SEQUENCE</scope>
    <source>
        <strain evidence="2">Huo1</strain>
        <tissue evidence="2">Leaf</tissue>
    </source>
</reference>
<name>A0A8X8X6R1_SALSN</name>
<gene>
    <name evidence="2" type="ORF">SASPL_130351</name>
</gene>
<reference evidence="2" key="1">
    <citation type="submission" date="2018-01" db="EMBL/GenBank/DDBJ databases">
        <authorList>
            <person name="Mao J.F."/>
        </authorList>
    </citation>
    <scope>NUCLEOTIDE SEQUENCE</scope>
    <source>
        <strain evidence="2">Huo1</strain>
        <tissue evidence="2">Leaf</tissue>
    </source>
</reference>
<evidence type="ECO:0000313" key="3">
    <source>
        <dbReference type="Proteomes" id="UP000298416"/>
    </source>
</evidence>
<proteinExistence type="predicted"/>
<feature type="compositionally biased region" description="Polar residues" evidence="1">
    <location>
        <begin position="413"/>
        <end position="424"/>
    </location>
</feature>
<dbReference type="EMBL" id="PNBA02000011">
    <property type="protein sequence ID" value="KAG6407362.1"/>
    <property type="molecule type" value="Genomic_DNA"/>
</dbReference>
<feature type="region of interest" description="Disordered" evidence="1">
    <location>
        <begin position="482"/>
        <end position="521"/>
    </location>
</feature>
<feature type="compositionally biased region" description="Basic and acidic residues" evidence="1">
    <location>
        <begin position="355"/>
        <end position="373"/>
    </location>
</feature>
<feature type="compositionally biased region" description="Polar residues" evidence="1">
    <location>
        <begin position="495"/>
        <end position="510"/>
    </location>
</feature>
<evidence type="ECO:0000313" key="2">
    <source>
        <dbReference type="EMBL" id="KAG6407362.1"/>
    </source>
</evidence>
<feature type="region of interest" description="Disordered" evidence="1">
    <location>
        <begin position="130"/>
        <end position="173"/>
    </location>
</feature>
<feature type="region of interest" description="Disordered" evidence="1">
    <location>
        <begin position="355"/>
        <end position="447"/>
    </location>
</feature>
<protein>
    <submittedName>
        <fullName evidence="2">Uncharacterized protein</fullName>
    </submittedName>
</protein>
<feature type="compositionally biased region" description="Polar residues" evidence="1">
    <location>
        <begin position="155"/>
        <end position="164"/>
    </location>
</feature>
<comment type="caution">
    <text evidence="2">The sequence shown here is derived from an EMBL/GenBank/DDBJ whole genome shotgun (WGS) entry which is preliminary data.</text>
</comment>
<dbReference type="AlphaFoldDB" id="A0A8X8X6R1"/>
<organism evidence="2">
    <name type="scientific">Salvia splendens</name>
    <name type="common">Scarlet sage</name>
    <dbReference type="NCBI Taxonomy" id="180675"/>
    <lineage>
        <taxon>Eukaryota</taxon>
        <taxon>Viridiplantae</taxon>
        <taxon>Streptophyta</taxon>
        <taxon>Embryophyta</taxon>
        <taxon>Tracheophyta</taxon>
        <taxon>Spermatophyta</taxon>
        <taxon>Magnoliopsida</taxon>
        <taxon>eudicotyledons</taxon>
        <taxon>Gunneridae</taxon>
        <taxon>Pentapetalae</taxon>
        <taxon>asterids</taxon>
        <taxon>lamiids</taxon>
        <taxon>Lamiales</taxon>
        <taxon>Lamiaceae</taxon>
        <taxon>Nepetoideae</taxon>
        <taxon>Mentheae</taxon>
        <taxon>Salviinae</taxon>
        <taxon>Salvia</taxon>
        <taxon>Salvia subgen. Calosphace</taxon>
        <taxon>core Calosphace</taxon>
    </lineage>
</organism>
<evidence type="ECO:0000256" key="1">
    <source>
        <dbReference type="SAM" id="MobiDB-lite"/>
    </source>
</evidence>
<feature type="region of interest" description="Disordered" evidence="1">
    <location>
        <begin position="1"/>
        <end position="37"/>
    </location>
</feature>
<dbReference type="Proteomes" id="UP000298416">
    <property type="component" value="Unassembled WGS sequence"/>
</dbReference>
<dbReference type="PANTHER" id="PTHR36056:SF1">
    <property type="entry name" value="PROTEIN, PUTATIVE-RELATED"/>
    <property type="match status" value="1"/>
</dbReference>
<feature type="region of interest" description="Disordered" evidence="1">
    <location>
        <begin position="202"/>
        <end position="233"/>
    </location>
</feature>
<dbReference type="InterPro" id="IPR040276">
    <property type="entry name" value="At4g26450-like"/>
</dbReference>
<accession>A0A8X8X6R1</accession>